<feature type="region of interest" description="Disordered" evidence="1">
    <location>
        <begin position="16"/>
        <end position="43"/>
    </location>
</feature>
<comment type="caution">
    <text evidence="2">The sequence shown here is derived from an EMBL/GenBank/DDBJ whole genome shotgun (WGS) entry which is preliminary data.</text>
</comment>
<dbReference type="Proteomes" id="UP000287651">
    <property type="component" value="Unassembled WGS sequence"/>
</dbReference>
<name>A0A427AUD2_ENSVE</name>
<dbReference type="AlphaFoldDB" id="A0A427AUD2"/>
<proteinExistence type="predicted"/>
<gene>
    <name evidence="2" type="ORF">B296_00002728</name>
</gene>
<accession>A0A427AUD2</accession>
<dbReference type="EMBL" id="AMZH03001295">
    <property type="protein sequence ID" value="RRT79853.1"/>
    <property type="molecule type" value="Genomic_DNA"/>
</dbReference>
<sequence length="104" mass="12094">MWPTYDQLVYAGLTVDRSRKRPEERSGATTSPDHGGDPAHTGNLIRVIHHPTLRDDPNILPFWFVPSVYYASLNRLNSRQDMERRGWRQIPLRLIESLRKSALK</sequence>
<reference evidence="2 3" key="1">
    <citation type="journal article" date="2014" name="Agronomy (Basel)">
        <title>A Draft Genome Sequence for Ensete ventricosum, the Drought-Tolerant Tree Against Hunger.</title>
        <authorList>
            <person name="Harrison J."/>
            <person name="Moore K.A."/>
            <person name="Paszkiewicz K."/>
            <person name="Jones T."/>
            <person name="Grant M."/>
            <person name="Ambacheew D."/>
            <person name="Muzemil S."/>
            <person name="Studholme D.J."/>
        </authorList>
    </citation>
    <scope>NUCLEOTIDE SEQUENCE [LARGE SCALE GENOMIC DNA]</scope>
</reference>
<organism evidence="2 3">
    <name type="scientific">Ensete ventricosum</name>
    <name type="common">Abyssinian banana</name>
    <name type="synonym">Musa ensete</name>
    <dbReference type="NCBI Taxonomy" id="4639"/>
    <lineage>
        <taxon>Eukaryota</taxon>
        <taxon>Viridiplantae</taxon>
        <taxon>Streptophyta</taxon>
        <taxon>Embryophyta</taxon>
        <taxon>Tracheophyta</taxon>
        <taxon>Spermatophyta</taxon>
        <taxon>Magnoliopsida</taxon>
        <taxon>Liliopsida</taxon>
        <taxon>Zingiberales</taxon>
        <taxon>Musaceae</taxon>
        <taxon>Ensete</taxon>
    </lineage>
</organism>
<evidence type="ECO:0000313" key="3">
    <source>
        <dbReference type="Proteomes" id="UP000287651"/>
    </source>
</evidence>
<evidence type="ECO:0000313" key="2">
    <source>
        <dbReference type="EMBL" id="RRT79853.1"/>
    </source>
</evidence>
<protein>
    <submittedName>
        <fullName evidence="2">Uncharacterized protein</fullName>
    </submittedName>
</protein>
<evidence type="ECO:0000256" key="1">
    <source>
        <dbReference type="SAM" id="MobiDB-lite"/>
    </source>
</evidence>